<name>A0A369LBT6_9ACTN</name>
<sequence>MQGKEMDAGRLLRAGALTHRERAAYMKWNVVTDSSCDLIPSDYRSDVIELSSVPFEISVGVRGYTDDEQLDIEEMLRDMEQEKTASYTSCPAPGAWLEQFEKADHMFAITISSQLSGSMNSALTARDLALEADPDKKIAVLDSRSTGPELVLCVREIERLAREGVGFDEAVNRANAFLDKTKVIFALSSFDNLIKNGRMHKMAGFLAKALGMWGIGGASDEGRIVVEGKTRGSKRTVRALVDCMRERGFSGGNVAISHCDNHAVAQALKESILSAWADSRIEILPTRGLCSYYAERGGLIVGF</sequence>
<evidence type="ECO:0000313" key="3">
    <source>
        <dbReference type="Proteomes" id="UP000253792"/>
    </source>
</evidence>
<dbReference type="NCBIfam" id="TIGR00762">
    <property type="entry name" value="DegV"/>
    <property type="match status" value="1"/>
</dbReference>
<dbReference type="Proteomes" id="UP000253792">
    <property type="component" value="Unassembled WGS sequence"/>
</dbReference>
<dbReference type="Gene3D" id="2.20.28.50">
    <property type="entry name" value="degv family protein"/>
    <property type="match status" value="1"/>
</dbReference>
<evidence type="ECO:0000256" key="1">
    <source>
        <dbReference type="ARBA" id="ARBA00023121"/>
    </source>
</evidence>
<proteinExistence type="predicted"/>
<protein>
    <submittedName>
        <fullName evidence="2">Fatty acid-binding protein DegV</fullName>
    </submittedName>
</protein>
<gene>
    <name evidence="2" type="ORF">C1880_03265</name>
</gene>
<comment type="caution">
    <text evidence="2">The sequence shown here is derived from an EMBL/GenBank/DDBJ whole genome shotgun (WGS) entry which is preliminary data.</text>
</comment>
<dbReference type="SUPFAM" id="SSF82549">
    <property type="entry name" value="DAK1/DegV-like"/>
    <property type="match status" value="1"/>
</dbReference>
<dbReference type="PROSITE" id="PS51482">
    <property type="entry name" value="DEGV"/>
    <property type="match status" value="1"/>
</dbReference>
<dbReference type="STRING" id="1034345.GCA_000236865_01103"/>
<keyword evidence="1" id="KW-0446">Lipid-binding</keyword>
<dbReference type="EMBL" id="PPTP01000002">
    <property type="protein sequence ID" value="RDB56790.1"/>
    <property type="molecule type" value="Genomic_DNA"/>
</dbReference>
<dbReference type="InterPro" id="IPR043168">
    <property type="entry name" value="DegV_C"/>
</dbReference>
<dbReference type="PANTHER" id="PTHR33434">
    <property type="entry name" value="DEGV DOMAIN-CONTAINING PROTEIN DR_1986-RELATED"/>
    <property type="match status" value="1"/>
</dbReference>
<dbReference type="Gene3D" id="3.30.1180.10">
    <property type="match status" value="1"/>
</dbReference>
<dbReference type="InterPro" id="IPR003797">
    <property type="entry name" value="DegV"/>
</dbReference>
<organism evidence="2 3">
    <name type="scientific">Senegalimassilia anaerobia</name>
    <dbReference type="NCBI Taxonomy" id="1473216"/>
    <lineage>
        <taxon>Bacteria</taxon>
        <taxon>Bacillati</taxon>
        <taxon>Actinomycetota</taxon>
        <taxon>Coriobacteriia</taxon>
        <taxon>Coriobacteriales</taxon>
        <taxon>Coriobacteriaceae</taxon>
        <taxon>Senegalimassilia</taxon>
    </lineage>
</organism>
<dbReference type="PANTHER" id="PTHR33434:SF2">
    <property type="entry name" value="FATTY ACID-BINDING PROTEIN TM_1468"/>
    <property type="match status" value="1"/>
</dbReference>
<reference evidence="2 3" key="1">
    <citation type="journal article" date="2018" name="Elife">
        <title>Discovery and characterization of a prevalent human gut bacterial enzyme sufficient for the inactivation of a family of plant toxins.</title>
        <authorList>
            <person name="Koppel N."/>
            <person name="Bisanz J.E."/>
            <person name="Pandelia M.E."/>
            <person name="Turnbaugh P.J."/>
            <person name="Balskus E.P."/>
        </authorList>
    </citation>
    <scope>NUCLEOTIDE SEQUENCE [LARGE SCALE GENOMIC DNA]</scope>
    <source>
        <strain evidence="3">anaerobia AP69FAA</strain>
    </source>
</reference>
<dbReference type="Pfam" id="PF02645">
    <property type="entry name" value="DegV"/>
    <property type="match status" value="1"/>
</dbReference>
<dbReference type="AlphaFoldDB" id="A0A369LBT6"/>
<keyword evidence="3" id="KW-1185">Reference proteome</keyword>
<dbReference type="Gene3D" id="3.40.50.10440">
    <property type="entry name" value="Dihydroxyacetone kinase, domain 1"/>
    <property type="match status" value="1"/>
</dbReference>
<evidence type="ECO:0000313" key="2">
    <source>
        <dbReference type="EMBL" id="RDB56790.1"/>
    </source>
</evidence>
<dbReference type="OrthoDB" id="2138472at2"/>
<accession>A0A369LBT6</accession>
<dbReference type="InterPro" id="IPR050270">
    <property type="entry name" value="DegV_domain_contain"/>
</dbReference>
<dbReference type="GO" id="GO:0008289">
    <property type="term" value="F:lipid binding"/>
    <property type="evidence" value="ECO:0007669"/>
    <property type="project" value="UniProtKB-KW"/>
</dbReference>